<sequence length="178" mass="20289">MIELKTKLQLADEDLNYGSLYYTVFPVPRSSVATLLEREHNATRVLVKVNGRGNLSAGLMPDGKGDFFITVSKEVRRKFDLEEGQAVVLQISPDDSEYGMPLPEEVAELWAMDEEAYTVFHTLTPGKQRGLLYVIGKPKRPETRVKKAVQIFEYLKSVGGKLDYRELNAYMKAENERW</sequence>
<reference evidence="1" key="1">
    <citation type="submission" date="2020-08" db="EMBL/GenBank/DDBJ databases">
        <title>Lewinella bacteria from marine environments.</title>
        <authorList>
            <person name="Zhong Y."/>
        </authorList>
    </citation>
    <scope>NUCLEOTIDE SEQUENCE</scope>
    <source>
        <strain evidence="1">KCTC 42187</strain>
    </source>
</reference>
<dbReference type="Pfam" id="PF13376">
    <property type="entry name" value="OmdA"/>
    <property type="match status" value="1"/>
</dbReference>
<protein>
    <submittedName>
        <fullName evidence="1">YdeI/OmpD-associated family protein</fullName>
    </submittedName>
</protein>
<organism evidence="1 2">
    <name type="scientific">Neolewinella lacunae</name>
    <dbReference type="NCBI Taxonomy" id="1517758"/>
    <lineage>
        <taxon>Bacteria</taxon>
        <taxon>Pseudomonadati</taxon>
        <taxon>Bacteroidota</taxon>
        <taxon>Saprospiria</taxon>
        <taxon>Saprospirales</taxon>
        <taxon>Lewinellaceae</taxon>
        <taxon>Neolewinella</taxon>
    </lineage>
</organism>
<proteinExistence type="predicted"/>
<accession>A0A923PPY3</accession>
<dbReference type="Gene3D" id="2.40.30.100">
    <property type="entry name" value="AF2212/PG0164-like"/>
    <property type="match status" value="1"/>
</dbReference>
<evidence type="ECO:0000313" key="1">
    <source>
        <dbReference type="EMBL" id="MBC6995314.1"/>
    </source>
</evidence>
<dbReference type="Pfam" id="PF08922">
    <property type="entry name" value="DUF1905"/>
    <property type="match status" value="1"/>
</dbReference>
<gene>
    <name evidence="1" type="ORF">H9S92_14165</name>
</gene>
<evidence type="ECO:0000313" key="2">
    <source>
        <dbReference type="Proteomes" id="UP000650081"/>
    </source>
</evidence>
<name>A0A923PPY3_9BACT</name>
<dbReference type="InterPro" id="IPR037079">
    <property type="entry name" value="AF2212/PG0164-like_sf"/>
</dbReference>
<dbReference type="Proteomes" id="UP000650081">
    <property type="component" value="Unassembled WGS sequence"/>
</dbReference>
<comment type="caution">
    <text evidence="1">The sequence shown here is derived from an EMBL/GenBank/DDBJ whole genome shotgun (WGS) entry which is preliminary data.</text>
</comment>
<keyword evidence="2" id="KW-1185">Reference proteome</keyword>
<dbReference type="SUPFAM" id="SSF141694">
    <property type="entry name" value="AF2212/PG0164-like"/>
    <property type="match status" value="1"/>
</dbReference>
<dbReference type="AlphaFoldDB" id="A0A923PPY3"/>
<dbReference type="InterPro" id="IPR015018">
    <property type="entry name" value="DUF1905"/>
</dbReference>
<dbReference type="EMBL" id="JACSIT010000135">
    <property type="protein sequence ID" value="MBC6995314.1"/>
    <property type="molecule type" value="Genomic_DNA"/>
</dbReference>
<dbReference type="RefSeq" id="WP_187467353.1">
    <property type="nucleotide sequence ID" value="NZ_JACSIT010000135.1"/>
</dbReference>